<evidence type="ECO:0000313" key="1">
    <source>
        <dbReference type="EMBL" id="CRG84783.1"/>
    </source>
</evidence>
<dbReference type="Proteomes" id="UP000220158">
    <property type="component" value="Unassembled WGS sequence"/>
</dbReference>
<keyword evidence="2" id="KW-1185">Reference proteome</keyword>
<protein>
    <submittedName>
        <fullName evidence="1">Uncharacterized protein</fullName>
    </submittedName>
</protein>
<proteinExistence type="predicted"/>
<dbReference type="RefSeq" id="XP_028531177.1">
    <property type="nucleotide sequence ID" value="XM_028675834.1"/>
</dbReference>
<sequence length="1623" mass="193230">MKVKHPKKHNVSLNNISAYIKANCIYEEGNINRKKKKNKVKKHVIIKKTSKNLYKFRTFLSNKINLKKEENFFSYFELYYYQNNEKISDNFCLNNYDKSKSKNFEMDNFEQFRRYLKSTSNINVKNNNNNNNISNNSLYPYEFNIINNILHHSSNKKNVHARKKNYDKYIYIQNKDKIHNEIISIKYIKNNDKNKYSLYKKVINKKVHDNGKVQNNEMSFVNSISVPSNNDIVEAHHNDEDFNFFQVNVNTWEEKNYKNKNKRSHINRGVNNNSIYNMNKHYVKKNLRDIKINKSIISVNKYNNGVIRYFNSLNHNKHNKDENLNPRIIPHNISTDECNKYHKCEKINTEIYNNKENDKNVYNKMVVNITDIKKNNCEENFNKLYNFSYSHKINNNNYNNVVNEQKNKENFIIKHNKFEENIYDKVYTEQDKIFGNILHSYTLLNDIKKCKSNNNYLTLDSLGNIHCSKTNAINNSLEKEKGSIFSILKANAYPIDYDNTKSKNKNDPISITLNTFNKYLKKKKLKTPKKDLKNIEEIIENTKNIKERNNLIFELNKNNNNERNIVHYDKVFDENNINTFFNKKYGEMKIYRKKNILKGLKRFKYIGDINCHYIRKRDKQGKNKSIKNRTYRKIILKLKKNYKKNDKILKNLTYRENINIMKINFNLKEEYIITQDSENTLDKEKHKSRNIMHENIFIMNKDIYNNRNILKNKVLYSKNSFNVQKIKRKSNITCNAINYRNVLNNNTTNIENTLNHAALLKLLDSEKNNSNSLYSIHNLFFFKYNNRIKSKLEISNFTSIYRTLIYKNGDYHKQNFFLNITKNKINTKQLGYHIYFRFKLDLNEEKNHENSIQEECSNIKNNIEIYTSQITKNKSMMYQSKITNNEYINIKKTMNLHTKLIFCIKKRINNEEKYKILFSNISNLKEKINLLIKSNKDIIIPLLKKSDIHNYNKTLINDKTISEIKKFNMRKHKSICCNFQNIKSSNLEKYNFHENIIEVSQNYINNDIKKACVINIINKLDEDNILKEIKSLFEINKYDKEKSFNTGKLTNCLNKINKKKVVKITANNKNFKETNNSIKVNKTKNINIKMSTNTHKEIKSSYYLNIRIDSKISKTKKNMNMSKKKLNVIIFNLNEKEMNDLKCKSTLEIINPNKMIRKENNFTFLKVKINNQLENKSKKCEKIISNNISQKIGIKKDFNIKNEINNISRNYEGLISLSTNNYNNELINKNKIQTNKKNVQECKNIKCQESLLYELINKDDNRTKIQNFLNISNKNEGIKKIKNNEEKYIKSNKIEIDEKELLKKNEIKKGNISEKNNNYNKNRNNEKNNNIKGKYEGLISLSTNNYNNELINKNKIQTNKKNIQECKNIKSQESLLYELINKGDNRTKIQNFLNIYNKSKETKKIKNNEEKYIKSNKIEIDEKELLKKNEIKKGNISEKNNNYNKNRNNEKNNNIKGKYEGLISLSTNNYNNELINKNKIQTNKKNIQECKNIKSQESLLYELINKDDNRTKIQNFLNISNKSKETKKIKNNEEKYIKSNKIEIDEKELLKKNEIKKGNISEKNNNYNKNRNNEKNNNIKGKYEGLISLSTNNYNNELINKNKIQTNKKNIQECKNIKSQESL</sequence>
<reference evidence="1 2" key="1">
    <citation type="submission" date="2015-04" db="EMBL/GenBank/DDBJ databases">
        <authorList>
            <consortium name="Pathogen Informatics"/>
        </authorList>
    </citation>
    <scope>NUCLEOTIDE SEQUENCE [LARGE SCALE GENOMIC DNA]</scope>
    <source>
        <strain evidence="1 2">SGS1</strain>
    </source>
</reference>
<accession>A0A1J1GKN1</accession>
<dbReference type="VEuPathDB" id="PlasmoDB:PRELSG_0027600"/>
<dbReference type="OMA" id="PEHENIM"/>
<dbReference type="EMBL" id="CVMU01000288">
    <property type="protein sequence ID" value="CRG84783.1"/>
    <property type="molecule type" value="Genomic_DNA"/>
</dbReference>
<gene>
    <name evidence="1" type="ORF">PRELSG_0027600</name>
</gene>
<name>A0A1J1GKN1_PLARL</name>
<dbReference type="GeneID" id="39734206"/>
<organism evidence="1 2">
    <name type="scientific">Plasmodium relictum</name>
    <dbReference type="NCBI Taxonomy" id="85471"/>
    <lineage>
        <taxon>Eukaryota</taxon>
        <taxon>Sar</taxon>
        <taxon>Alveolata</taxon>
        <taxon>Apicomplexa</taxon>
        <taxon>Aconoidasida</taxon>
        <taxon>Haemosporida</taxon>
        <taxon>Plasmodiidae</taxon>
        <taxon>Plasmodium</taxon>
        <taxon>Plasmodium (Haemamoeba)</taxon>
    </lineage>
</organism>
<feature type="non-terminal residue" evidence="1">
    <location>
        <position position="1623"/>
    </location>
</feature>
<evidence type="ECO:0000313" key="2">
    <source>
        <dbReference type="Proteomes" id="UP000220158"/>
    </source>
</evidence>
<dbReference type="KEGG" id="prel:PRELSG_0027600"/>